<dbReference type="Gene3D" id="3.40.50.300">
    <property type="entry name" value="P-loop containing nucleotide triphosphate hydrolases"/>
    <property type="match status" value="1"/>
</dbReference>
<dbReference type="Pfam" id="PF00176">
    <property type="entry name" value="SNF2-rel_dom"/>
    <property type="match status" value="1"/>
</dbReference>
<dbReference type="PANTHER" id="PTHR47161">
    <property type="entry name" value="LYMPHOID-SPECIFIC HELICASE"/>
    <property type="match status" value="1"/>
</dbReference>
<evidence type="ECO:0000313" key="17">
    <source>
        <dbReference type="EMBL" id="KAE9972611.1"/>
    </source>
</evidence>
<evidence type="ECO:0000256" key="7">
    <source>
        <dbReference type="ARBA" id="ARBA00022806"/>
    </source>
</evidence>
<name>A0A8H3YXI5_VENIN</name>
<sequence length="1254" mass="139925">MSFQPPPGPPPEYKAPPGPPPGKSSEEAPPPYHDWTVIPDNSLLPPPPAMGNLLSPGANATADESKRADTWCAIYPLWDARQLSYDQLNAIHTQNQTFVTPPGFTGEVFASSGVAGGSWICRSRPGTTDSLLQTQLPIYSALADSPLVTERMKTIYFEVKVIGLGAQTIEPPQKHGLGLFSKHKHLPSAMSNEEVGVGIGFFAPPYPSFRLPGWQRGSLGVHSDDGHRYVNNNEGGLDFTKPFKVGKTVGIGMSFSIPTKPPAYGEAMTKLDVEVFFTREGKKVGSWDLYEERDVEAELMGVGGLEGGCDLFPAIGCFGATEVEHATRHHVPLEARKIRRPGWCIEHLNLQQSSFVMPSSASSNMTPASVQSAQTTPASSPPPSDDDATKEVDISDAMKREEEAMARKAQKEQEKRDKAMEEERKKDLEAGSDNVDKKFKALEYLLNQSKLFSTIMLSQMQKQEEKEVAKEEKGRKRAEKVAEKAEQVAETAQRRTARKAVLEPDETTILTRKSRGRSNKTEKTNQGKISTYLKKEDVEAKAGKQSVSEALQEAAEDEVKTAEVGIQGLKSARQPDMVTGGTMRKYQLEGLEWLVSLYENGLNGILADEMGLGKTIQTISFLAFLREQKSFGPFLIAAPLSTTSNWVDEFHKWTPSIPVVLYHGSKQERETIRNEQFKYPGTAAFPVVVTSYEICMNDRKFLTNFGWKFIIIDEGHRIKNMNCRLIRELQSYQSANRLLITGTPLQNNLTELWSLLHFLMPDIFDKLEAFESWFDFSELKDAQGYHQILNKERQQKLVASLHAILKPFLLRRVKADVEKMMPKKREYVLYAPLTTMQRELYQAILDGSSRSYLEEKAVERLSMSGSATPTSVRSSSLALKRKAANMSEASTPNKTAKTSRASTPAKSLRGRRARKRNYEELSDSQYFAQLDNHVSDEEEEISSEAEQERIHAATLALAKRQIGQKKLQNPIMQLRLCCDSPYNFFNPFTIEGTDGEEGEPDETLVTTSGKMLLLDSLLPALFNDGHKVLIFSQFKTQLDLLAQYAEMRGWPCCRIDGSVAQSDRHAQIKAFNTPATGKAAKKATNLFLLSTRAGGQGINLVAADTVILFDSDWNPQQDLQAQDRAHRIGQTKNVIVYRLATRGTVEQTLLETAEGKRRLEKLVIRKGGLREDGRKKQEDKEGVEELQRLLRRADGEQFDLGEGQNGILSEQDLRILIDRSDEAYDRAEKGLDAGKLFRPVEFQGDTGLLQSLKA</sequence>
<dbReference type="GO" id="GO:0005634">
    <property type="term" value="C:nucleus"/>
    <property type="evidence" value="ECO:0007669"/>
    <property type="project" value="UniProtKB-SubCell"/>
</dbReference>
<dbReference type="InterPro" id="IPR038718">
    <property type="entry name" value="SNF2-like_sf"/>
</dbReference>
<protein>
    <submittedName>
        <fullName evidence="17">Uncharacterized protein</fullName>
    </submittedName>
</protein>
<dbReference type="SMART" id="SM00490">
    <property type="entry name" value="HELICc"/>
    <property type="match status" value="1"/>
</dbReference>
<feature type="region of interest" description="Disordered" evidence="14">
    <location>
        <begin position="358"/>
        <end position="390"/>
    </location>
</feature>
<dbReference type="GO" id="GO:0006346">
    <property type="term" value="P:DNA methylation-dependent constitutive heterochromatin formation"/>
    <property type="evidence" value="ECO:0007669"/>
    <property type="project" value="TreeGrafter"/>
</dbReference>
<reference evidence="17 18" key="1">
    <citation type="submission" date="2019-11" db="EMBL/GenBank/DDBJ databases">
        <title>Venturia inaequalis Genome Resource.</title>
        <authorList>
            <person name="Lichtner F.J."/>
        </authorList>
    </citation>
    <scope>NUCLEOTIDE SEQUENCE [LARGE SCALE GENOMIC DNA]</scope>
    <source>
        <strain evidence="17">Bline_iso_100314</strain>
    </source>
</reference>
<comment type="caution">
    <text evidence="17">The sequence shown here is derived from an EMBL/GenBank/DDBJ whole genome shotgun (WGS) entry which is preliminary data.</text>
</comment>
<dbReference type="AlphaFoldDB" id="A0A8H3YXI5"/>
<gene>
    <name evidence="17" type="ORF">BLS_003951</name>
</gene>
<keyword evidence="9" id="KW-1133">Transmembrane helix</keyword>
<evidence type="ECO:0000256" key="14">
    <source>
        <dbReference type="SAM" id="MobiDB-lite"/>
    </source>
</evidence>
<keyword evidence="4" id="KW-0812">Transmembrane</keyword>
<evidence type="ECO:0000256" key="3">
    <source>
        <dbReference type="ARBA" id="ARBA00007025"/>
    </source>
</evidence>
<evidence type="ECO:0000313" key="18">
    <source>
        <dbReference type="Proteomes" id="UP000433883"/>
    </source>
</evidence>
<dbReference type="InterPro" id="IPR044753">
    <property type="entry name" value="HELLS_N"/>
</dbReference>
<keyword evidence="12" id="KW-0539">Nucleus</keyword>
<dbReference type="InterPro" id="IPR003877">
    <property type="entry name" value="SPRY_dom"/>
</dbReference>
<feature type="coiled-coil region" evidence="13">
    <location>
        <begin position="461"/>
        <end position="495"/>
    </location>
</feature>
<dbReference type="CDD" id="cd18009">
    <property type="entry name" value="DEXHc_HELLS_SMARCA6"/>
    <property type="match status" value="1"/>
</dbReference>
<dbReference type="InterPro" id="IPR027417">
    <property type="entry name" value="P-loop_NTPase"/>
</dbReference>
<dbReference type="CDD" id="cd12910">
    <property type="entry name" value="SPRY_SSH4_like"/>
    <property type="match status" value="1"/>
</dbReference>
<feature type="compositionally biased region" description="Polar residues" evidence="14">
    <location>
        <begin position="887"/>
        <end position="905"/>
    </location>
</feature>
<evidence type="ECO:0000256" key="12">
    <source>
        <dbReference type="ARBA" id="ARBA00023242"/>
    </source>
</evidence>
<dbReference type="SUPFAM" id="SSF52540">
    <property type="entry name" value="P-loop containing nucleoside triphosphate hydrolases"/>
    <property type="match status" value="2"/>
</dbReference>
<evidence type="ECO:0000256" key="4">
    <source>
        <dbReference type="ARBA" id="ARBA00022692"/>
    </source>
</evidence>
<evidence type="ECO:0000256" key="11">
    <source>
        <dbReference type="ARBA" id="ARBA00023136"/>
    </source>
</evidence>
<evidence type="ECO:0000256" key="9">
    <source>
        <dbReference type="ARBA" id="ARBA00022989"/>
    </source>
</evidence>
<dbReference type="GO" id="GO:0016020">
    <property type="term" value="C:membrane"/>
    <property type="evidence" value="ECO:0007669"/>
    <property type="project" value="UniProtKB-SubCell"/>
</dbReference>
<evidence type="ECO:0000256" key="8">
    <source>
        <dbReference type="ARBA" id="ARBA00022840"/>
    </source>
</evidence>
<dbReference type="Gene3D" id="3.40.50.10810">
    <property type="entry name" value="Tandem AAA-ATPase domain"/>
    <property type="match status" value="1"/>
</dbReference>
<dbReference type="GO" id="GO:0005524">
    <property type="term" value="F:ATP binding"/>
    <property type="evidence" value="ECO:0007669"/>
    <property type="project" value="UniProtKB-KW"/>
</dbReference>
<dbReference type="GO" id="GO:0044027">
    <property type="term" value="P:negative regulation of gene expression via chromosomal CpG island methylation"/>
    <property type="evidence" value="ECO:0007669"/>
    <property type="project" value="TreeGrafter"/>
</dbReference>
<dbReference type="GO" id="GO:0004386">
    <property type="term" value="F:helicase activity"/>
    <property type="evidence" value="ECO:0007669"/>
    <property type="project" value="UniProtKB-KW"/>
</dbReference>
<dbReference type="EMBL" id="WNWQ01000257">
    <property type="protein sequence ID" value="KAE9972611.1"/>
    <property type="molecule type" value="Genomic_DNA"/>
</dbReference>
<dbReference type="InterPro" id="IPR035780">
    <property type="entry name" value="SPRY_Ssh4-like"/>
</dbReference>
<dbReference type="PROSITE" id="PS51194">
    <property type="entry name" value="HELICASE_CTER"/>
    <property type="match status" value="1"/>
</dbReference>
<dbReference type="GO" id="GO:0005721">
    <property type="term" value="C:pericentric heterochromatin"/>
    <property type="evidence" value="ECO:0007669"/>
    <property type="project" value="TreeGrafter"/>
</dbReference>
<dbReference type="InterPro" id="IPR049730">
    <property type="entry name" value="SNF2/RAD54-like_C"/>
</dbReference>
<dbReference type="Pfam" id="PF00271">
    <property type="entry name" value="Helicase_C"/>
    <property type="match status" value="1"/>
</dbReference>
<dbReference type="Gene3D" id="2.60.120.920">
    <property type="match status" value="1"/>
</dbReference>
<dbReference type="PANTHER" id="PTHR47161:SF1">
    <property type="entry name" value="LYMPHOID-SPECIFIC HELICASE"/>
    <property type="match status" value="1"/>
</dbReference>
<evidence type="ECO:0000256" key="6">
    <source>
        <dbReference type="ARBA" id="ARBA00022801"/>
    </source>
</evidence>
<feature type="region of interest" description="Disordered" evidence="14">
    <location>
        <begin position="1"/>
        <end position="61"/>
    </location>
</feature>
<keyword evidence="6" id="KW-0378">Hydrolase</keyword>
<dbReference type="InterPro" id="IPR001650">
    <property type="entry name" value="Helicase_C-like"/>
</dbReference>
<organism evidence="17 18">
    <name type="scientific">Venturia inaequalis</name>
    <name type="common">Apple scab fungus</name>
    <dbReference type="NCBI Taxonomy" id="5025"/>
    <lineage>
        <taxon>Eukaryota</taxon>
        <taxon>Fungi</taxon>
        <taxon>Dikarya</taxon>
        <taxon>Ascomycota</taxon>
        <taxon>Pezizomycotina</taxon>
        <taxon>Dothideomycetes</taxon>
        <taxon>Pleosporomycetidae</taxon>
        <taxon>Venturiales</taxon>
        <taxon>Venturiaceae</taxon>
        <taxon>Venturia</taxon>
    </lineage>
</organism>
<feature type="region of interest" description="Disordered" evidence="14">
    <location>
        <begin position="863"/>
        <end position="914"/>
    </location>
</feature>
<feature type="compositionally biased region" description="Polar residues" evidence="14">
    <location>
        <begin position="358"/>
        <end position="370"/>
    </location>
</feature>
<comment type="similarity">
    <text evidence="3">Belongs to the SNF2/RAD54 helicase family.</text>
</comment>
<evidence type="ECO:0000256" key="10">
    <source>
        <dbReference type="ARBA" id="ARBA00023054"/>
    </source>
</evidence>
<feature type="compositionally biased region" description="Pro residues" evidence="14">
    <location>
        <begin position="1"/>
        <end position="32"/>
    </location>
</feature>
<dbReference type="SMART" id="SM00449">
    <property type="entry name" value="SPRY"/>
    <property type="match status" value="1"/>
</dbReference>
<dbReference type="InterPro" id="IPR043136">
    <property type="entry name" value="B30.2/SPRY_sf"/>
</dbReference>
<feature type="compositionally biased region" description="Polar residues" evidence="14">
    <location>
        <begin position="863"/>
        <end position="877"/>
    </location>
</feature>
<keyword evidence="10 13" id="KW-0175">Coiled coil</keyword>
<evidence type="ECO:0000256" key="1">
    <source>
        <dbReference type="ARBA" id="ARBA00004123"/>
    </source>
</evidence>
<dbReference type="GO" id="GO:0031508">
    <property type="term" value="P:pericentric heterochromatin formation"/>
    <property type="evidence" value="ECO:0007669"/>
    <property type="project" value="TreeGrafter"/>
</dbReference>
<accession>A0A8H3YXI5</accession>
<dbReference type="InterPro" id="IPR000330">
    <property type="entry name" value="SNF2_N"/>
</dbReference>
<dbReference type="PROSITE" id="PS51192">
    <property type="entry name" value="HELICASE_ATP_BIND_1"/>
    <property type="match status" value="1"/>
</dbReference>
<proteinExistence type="inferred from homology"/>
<feature type="region of interest" description="Disordered" evidence="14">
    <location>
        <begin position="402"/>
        <end position="429"/>
    </location>
</feature>
<keyword evidence="5" id="KW-0547">Nucleotide-binding</keyword>
<feature type="domain" description="Helicase C-terminal" evidence="16">
    <location>
        <begin position="1013"/>
        <end position="1190"/>
    </location>
</feature>
<evidence type="ECO:0000256" key="5">
    <source>
        <dbReference type="ARBA" id="ARBA00022741"/>
    </source>
</evidence>
<keyword evidence="11" id="KW-0472">Membrane</keyword>
<feature type="domain" description="Helicase ATP-binding" evidence="15">
    <location>
        <begin position="595"/>
        <end position="762"/>
    </location>
</feature>
<dbReference type="GO" id="GO:0016787">
    <property type="term" value="F:hydrolase activity"/>
    <property type="evidence" value="ECO:0007669"/>
    <property type="project" value="UniProtKB-KW"/>
</dbReference>
<dbReference type="GO" id="GO:0003682">
    <property type="term" value="F:chromatin binding"/>
    <property type="evidence" value="ECO:0007669"/>
    <property type="project" value="TreeGrafter"/>
</dbReference>
<dbReference type="Proteomes" id="UP000433883">
    <property type="component" value="Unassembled WGS sequence"/>
</dbReference>
<comment type="subcellular location">
    <subcellularLocation>
        <location evidence="2">Membrane</location>
    </subcellularLocation>
    <subcellularLocation>
        <location evidence="1">Nucleus</location>
    </subcellularLocation>
</comment>
<dbReference type="InterPro" id="IPR014001">
    <property type="entry name" value="Helicase_ATP-bd"/>
</dbReference>
<evidence type="ECO:0000256" key="13">
    <source>
        <dbReference type="SAM" id="Coils"/>
    </source>
</evidence>
<dbReference type="SMART" id="SM00487">
    <property type="entry name" value="DEXDc"/>
    <property type="match status" value="1"/>
</dbReference>
<keyword evidence="8" id="KW-0067">ATP-binding</keyword>
<evidence type="ECO:0000259" key="16">
    <source>
        <dbReference type="PROSITE" id="PS51194"/>
    </source>
</evidence>
<evidence type="ECO:0000259" key="15">
    <source>
        <dbReference type="PROSITE" id="PS51192"/>
    </source>
</evidence>
<dbReference type="FunFam" id="3.40.50.10810:FF:000015">
    <property type="entry name" value="lymphoid-specific helicase isoform X1"/>
    <property type="match status" value="1"/>
</dbReference>
<evidence type="ECO:0000256" key="2">
    <source>
        <dbReference type="ARBA" id="ARBA00004370"/>
    </source>
</evidence>
<keyword evidence="7" id="KW-0347">Helicase</keyword>
<dbReference type="CDD" id="cd18793">
    <property type="entry name" value="SF2_C_SNF"/>
    <property type="match status" value="1"/>
</dbReference>